<protein>
    <submittedName>
        <fullName evidence="1">Uncharacterized protein</fullName>
    </submittedName>
</protein>
<accession>A0A8J8XL14</accession>
<dbReference type="AlphaFoldDB" id="A0A8J8XL14"/>
<proteinExistence type="predicted"/>
<evidence type="ECO:0000313" key="1">
    <source>
        <dbReference type="EMBL" id="EAZ18727.1"/>
    </source>
</evidence>
<reference evidence="1" key="1">
    <citation type="journal article" date="2005" name="PLoS Biol.">
        <title>The genomes of Oryza sativa: a history of duplications.</title>
        <authorList>
            <person name="Yu J."/>
            <person name="Wang J."/>
            <person name="Lin W."/>
            <person name="Li S."/>
            <person name="Li H."/>
            <person name="Zhou J."/>
            <person name="Ni P."/>
            <person name="Dong W."/>
            <person name="Hu S."/>
            <person name="Zeng C."/>
            <person name="Zhang J."/>
            <person name="Zhang Y."/>
            <person name="Li R."/>
            <person name="Xu Z."/>
            <person name="Li S."/>
            <person name="Li X."/>
            <person name="Zheng H."/>
            <person name="Cong L."/>
            <person name="Lin L."/>
            <person name="Yin J."/>
            <person name="Geng J."/>
            <person name="Li G."/>
            <person name="Shi J."/>
            <person name="Liu J."/>
            <person name="Lv H."/>
            <person name="Li J."/>
            <person name="Wang J."/>
            <person name="Deng Y."/>
            <person name="Ran L."/>
            <person name="Shi X."/>
            <person name="Wang X."/>
            <person name="Wu Q."/>
            <person name="Li C."/>
            <person name="Ren X."/>
            <person name="Wang J."/>
            <person name="Wang X."/>
            <person name="Li D."/>
            <person name="Liu D."/>
            <person name="Zhang X."/>
            <person name="Ji Z."/>
            <person name="Zhao W."/>
            <person name="Sun Y."/>
            <person name="Zhang Z."/>
            <person name="Bao J."/>
            <person name="Han Y."/>
            <person name="Dong L."/>
            <person name="Ji J."/>
            <person name="Chen P."/>
            <person name="Wu S."/>
            <person name="Liu J."/>
            <person name="Xiao Y."/>
            <person name="Bu D."/>
            <person name="Tan J."/>
            <person name="Yang L."/>
            <person name="Ye C."/>
            <person name="Zhang J."/>
            <person name="Xu J."/>
            <person name="Zhou Y."/>
            <person name="Yu Y."/>
            <person name="Zhang B."/>
            <person name="Zhuang S."/>
            <person name="Wei H."/>
            <person name="Liu B."/>
            <person name="Lei M."/>
            <person name="Yu H."/>
            <person name="Li Y."/>
            <person name="Xu H."/>
            <person name="Wei S."/>
            <person name="He X."/>
            <person name="Fang L."/>
            <person name="Zhang Z."/>
            <person name="Zhang Y."/>
            <person name="Huang X."/>
            <person name="Su Z."/>
            <person name="Tong W."/>
            <person name="Li J."/>
            <person name="Tong Z."/>
            <person name="Li S."/>
            <person name="Ye J."/>
            <person name="Wang L."/>
            <person name="Fang L."/>
            <person name="Lei T."/>
            <person name="Chen C."/>
            <person name="Chen H."/>
            <person name="Xu Z."/>
            <person name="Li H."/>
            <person name="Huang H."/>
            <person name="Zhang F."/>
            <person name="Xu H."/>
            <person name="Li N."/>
            <person name="Zhao C."/>
            <person name="Li S."/>
            <person name="Dong L."/>
            <person name="Huang Y."/>
            <person name="Li L."/>
            <person name="Xi Y."/>
            <person name="Qi Q."/>
            <person name="Li W."/>
            <person name="Zhang B."/>
            <person name="Hu W."/>
            <person name="Zhang Y."/>
            <person name="Tian X."/>
            <person name="Jiao Y."/>
            <person name="Liang X."/>
            <person name="Jin J."/>
            <person name="Gao L."/>
            <person name="Zheng W."/>
            <person name="Hao B."/>
            <person name="Liu S."/>
            <person name="Wang W."/>
            <person name="Yuan L."/>
            <person name="Cao M."/>
            <person name="McDermott J."/>
            <person name="Samudrala R."/>
            <person name="Wang J."/>
            <person name="Wong G.K."/>
            <person name="Yang H."/>
        </authorList>
    </citation>
    <scope>NUCLEOTIDE SEQUENCE [LARGE SCALE GENOMIC DNA]</scope>
</reference>
<dbReference type="Proteomes" id="UP000007752">
    <property type="component" value="Chromosome 11"/>
</dbReference>
<reference evidence="1" key="2">
    <citation type="submission" date="2008-12" db="EMBL/GenBank/DDBJ databases">
        <title>Improved gene annotation of the rice (Oryza sativa) genomes.</title>
        <authorList>
            <person name="Wang J."/>
            <person name="Li R."/>
            <person name="Fan W."/>
            <person name="Huang Q."/>
            <person name="Zhang J."/>
            <person name="Zhou Y."/>
            <person name="Hu Y."/>
            <person name="Zi S."/>
            <person name="Li J."/>
            <person name="Ni P."/>
            <person name="Zheng H."/>
            <person name="Zhang Y."/>
            <person name="Zhao M."/>
            <person name="Hao Q."/>
            <person name="McDermott J."/>
            <person name="Samudrala R."/>
            <person name="Kristiansen K."/>
            <person name="Wong G.K.-S."/>
        </authorList>
    </citation>
    <scope>NUCLEOTIDE SEQUENCE</scope>
</reference>
<organism evidence="1">
    <name type="scientific">Oryza sativa subsp. japonica</name>
    <name type="common">Rice</name>
    <dbReference type="NCBI Taxonomy" id="39947"/>
    <lineage>
        <taxon>Eukaryota</taxon>
        <taxon>Viridiplantae</taxon>
        <taxon>Streptophyta</taxon>
        <taxon>Embryophyta</taxon>
        <taxon>Tracheophyta</taxon>
        <taxon>Spermatophyta</taxon>
        <taxon>Magnoliopsida</taxon>
        <taxon>Liliopsida</taxon>
        <taxon>Poales</taxon>
        <taxon>Poaceae</taxon>
        <taxon>BOP clade</taxon>
        <taxon>Oryzoideae</taxon>
        <taxon>Oryzeae</taxon>
        <taxon>Oryzinae</taxon>
        <taxon>Oryza</taxon>
        <taxon>Oryza sativa</taxon>
    </lineage>
</organism>
<gene>
    <name evidence="1" type="ORF">OsJ_34248</name>
</gene>
<dbReference type="EMBL" id="CM000148">
    <property type="protein sequence ID" value="EAZ18727.1"/>
    <property type="molecule type" value="Genomic_DNA"/>
</dbReference>
<name>A0A8J8XL14_ORYSJ</name>
<sequence>MTEVRNFQPCSLQTHKEKISVIKAVILWAAYKERLGETNCPTVHFNLQELLTAHCELSCLEEPFAHEEINKVVASLPSDKSPGPDGFNGDFLKACGDIVKEDFTHFVKGFMMAQSVCKVLMIPISLW</sequence>